<evidence type="ECO:0000313" key="1">
    <source>
        <dbReference type="EMBL" id="AZB19276.1"/>
    </source>
</evidence>
<dbReference type="Proteomes" id="UP000269015">
    <property type="component" value="Chromosome"/>
</dbReference>
<dbReference type="Gene3D" id="3.40.30.10">
    <property type="entry name" value="Glutaredoxin"/>
    <property type="match status" value="1"/>
</dbReference>
<reference evidence="1 2" key="1">
    <citation type="submission" date="2018-11" db="EMBL/GenBank/DDBJ databases">
        <title>Proposal to divide the Flavobacteriaceae and reorganize its genera based on Amino Acid Identity values calculated from whole genome sequences.</title>
        <authorList>
            <person name="Nicholson A.C."/>
            <person name="Gulvik C.A."/>
            <person name="Whitney A.M."/>
            <person name="Humrighouse B.W."/>
            <person name="Bell M."/>
            <person name="Holmes B."/>
            <person name="Steigerwalt A.G."/>
            <person name="Villarma A."/>
            <person name="Sheth M."/>
            <person name="Batra D."/>
            <person name="Pryor J."/>
            <person name="Bernardet J.-F."/>
            <person name="Hugo C."/>
            <person name="Kampfer P."/>
            <person name="Newman J."/>
            <person name="McQuiston J.R."/>
        </authorList>
    </citation>
    <scope>NUCLEOTIDE SEQUENCE [LARGE SCALE GENOMIC DNA]</scope>
    <source>
        <strain evidence="1 2">H5559</strain>
    </source>
</reference>
<dbReference type="EMBL" id="CP033930">
    <property type="protein sequence ID" value="AZB19276.1"/>
    <property type="molecule type" value="Genomic_DNA"/>
</dbReference>
<organism evidence="1 2">
    <name type="scientific">Chryseobacterium indologenes</name>
    <name type="common">Flavobacterium indologenes</name>
    <dbReference type="NCBI Taxonomy" id="253"/>
    <lineage>
        <taxon>Bacteria</taxon>
        <taxon>Pseudomonadati</taxon>
        <taxon>Bacteroidota</taxon>
        <taxon>Flavobacteriia</taxon>
        <taxon>Flavobacteriales</taxon>
        <taxon>Weeksellaceae</taxon>
        <taxon>Chryseobacterium group</taxon>
        <taxon>Chryseobacterium</taxon>
    </lineage>
</organism>
<proteinExistence type="predicted"/>
<name>A0AAD0YYM6_CHRID</name>
<gene>
    <name evidence="1" type="ORF">EG352_16580</name>
</gene>
<protein>
    <submittedName>
        <fullName evidence="1">Uncharacterized protein</fullName>
    </submittedName>
</protein>
<evidence type="ECO:0000313" key="2">
    <source>
        <dbReference type="Proteomes" id="UP000269015"/>
    </source>
</evidence>
<dbReference type="AlphaFoldDB" id="A0AAD0YYM6"/>
<accession>A0AAD0YYM6</accession>
<sequence length="66" mass="7805">MCNFKVFTVIEIANVPTKKKTYSIRKSLIILFFFRKNNIEVEVSRLQRKYENISLTSKSSICYLIP</sequence>